<keyword evidence="3" id="KW-1185">Reference proteome</keyword>
<keyword evidence="1" id="KW-0812">Transmembrane</keyword>
<protein>
    <submittedName>
        <fullName evidence="2">Uncharacterized protein</fullName>
    </submittedName>
</protein>
<keyword evidence="1" id="KW-0472">Membrane</keyword>
<keyword evidence="1" id="KW-1133">Transmembrane helix</keyword>
<feature type="transmembrane region" description="Helical" evidence="1">
    <location>
        <begin position="12"/>
        <end position="31"/>
    </location>
</feature>
<dbReference type="EMBL" id="CAUEEQ010000002">
    <property type="protein sequence ID" value="CAJ0915194.1"/>
    <property type="molecule type" value="Genomic_DNA"/>
</dbReference>
<gene>
    <name evidence="2" type="ORF">RIMI_LOCUS33147</name>
</gene>
<feature type="non-terminal residue" evidence="2">
    <location>
        <position position="1"/>
    </location>
</feature>
<evidence type="ECO:0000313" key="2">
    <source>
        <dbReference type="EMBL" id="CAJ0915194.1"/>
    </source>
</evidence>
<accession>A0ABN9KM18</accession>
<name>A0ABN9KM18_9NEOB</name>
<evidence type="ECO:0000313" key="3">
    <source>
        <dbReference type="Proteomes" id="UP001176940"/>
    </source>
</evidence>
<dbReference type="Proteomes" id="UP001176940">
    <property type="component" value="Unassembled WGS sequence"/>
</dbReference>
<comment type="caution">
    <text evidence="2">The sequence shown here is derived from an EMBL/GenBank/DDBJ whole genome shotgun (WGS) entry which is preliminary data.</text>
</comment>
<organism evidence="2 3">
    <name type="scientific">Ranitomeya imitator</name>
    <name type="common">mimic poison frog</name>
    <dbReference type="NCBI Taxonomy" id="111125"/>
    <lineage>
        <taxon>Eukaryota</taxon>
        <taxon>Metazoa</taxon>
        <taxon>Chordata</taxon>
        <taxon>Craniata</taxon>
        <taxon>Vertebrata</taxon>
        <taxon>Euteleostomi</taxon>
        <taxon>Amphibia</taxon>
        <taxon>Batrachia</taxon>
        <taxon>Anura</taxon>
        <taxon>Neobatrachia</taxon>
        <taxon>Hyloidea</taxon>
        <taxon>Dendrobatidae</taxon>
        <taxon>Dendrobatinae</taxon>
        <taxon>Ranitomeya</taxon>
    </lineage>
</organism>
<sequence>EKSLPISTVCPGYFSALLVAIPFFCFCPLPLQVFHNTAELILIVQAVVRFLMATMPPLRGMLELIAAFGLNHWALSLLIEGISSMSDLLRQFVSCVNRELHEEQQRILELLINRGPNYVSHLVPVFLLHHSEGVRSVGFSFIDFVLKNMAHIPWSGTLGNCLEMKVLPFSHSHSISQGEQKRLTANIGRLISRS</sequence>
<reference evidence="2" key="1">
    <citation type="submission" date="2023-07" db="EMBL/GenBank/DDBJ databases">
        <authorList>
            <person name="Stuckert A."/>
        </authorList>
    </citation>
    <scope>NUCLEOTIDE SEQUENCE</scope>
</reference>
<proteinExistence type="predicted"/>
<evidence type="ECO:0000256" key="1">
    <source>
        <dbReference type="SAM" id="Phobius"/>
    </source>
</evidence>